<sequence>MHLGLLLLHEAGFVHRDLSPGNIIVVDRKAKISDLEFGKARKVFALIDFGVAQVELSGLCQSHQILLAKNAALDREVGELKDTVAWLEGEFGVLLARVEALEWVTPSKYLSVEDLLRVGAEGGIEEMDEGVASSLGLQPDFRPLVDQLEPGTLNFAAVEVVEGCYKFHLLLSFKGDPTFLYTPLHDYESVWWIATWVIFSCTLNTTMNSTIARDELFSHRAKSFAYNKFKVYGCSLLKELQPLVTGGMVQCPDPVHHKYTARKWKKHLR</sequence>
<gene>
    <name evidence="1" type="ORF">BDM02DRAFT_3248424</name>
</gene>
<name>A0ACB6ZDA6_THEGA</name>
<proteinExistence type="predicted"/>
<accession>A0ACB6ZDA6</accession>
<evidence type="ECO:0000313" key="1">
    <source>
        <dbReference type="EMBL" id="KAF9647385.1"/>
    </source>
</evidence>
<evidence type="ECO:0000313" key="2">
    <source>
        <dbReference type="Proteomes" id="UP000886501"/>
    </source>
</evidence>
<protein>
    <submittedName>
        <fullName evidence="1">Uncharacterized protein</fullName>
    </submittedName>
</protein>
<comment type="caution">
    <text evidence="1">The sequence shown here is derived from an EMBL/GenBank/DDBJ whole genome shotgun (WGS) entry which is preliminary data.</text>
</comment>
<dbReference type="Proteomes" id="UP000886501">
    <property type="component" value="Unassembled WGS sequence"/>
</dbReference>
<reference evidence="1" key="1">
    <citation type="submission" date="2019-10" db="EMBL/GenBank/DDBJ databases">
        <authorList>
            <consortium name="DOE Joint Genome Institute"/>
            <person name="Kuo A."/>
            <person name="Miyauchi S."/>
            <person name="Kiss E."/>
            <person name="Drula E."/>
            <person name="Kohler A."/>
            <person name="Sanchez-Garcia M."/>
            <person name="Andreopoulos B."/>
            <person name="Barry K.W."/>
            <person name="Bonito G."/>
            <person name="Buee M."/>
            <person name="Carver A."/>
            <person name="Chen C."/>
            <person name="Cichocki N."/>
            <person name="Clum A."/>
            <person name="Culley D."/>
            <person name="Crous P.W."/>
            <person name="Fauchery L."/>
            <person name="Girlanda M."/>
            <person name="Hayes R."/>
            <person name="Keri Z."/>
            <person name="Labutti K."/>
            <person name="Lipzen A."/>
            <person name="Lombard V."/>
            <person name="Magnuson J."/>
            <person name="Maillard F."/>
            <person name="Morin E."/>
            <person name="Murat C."/>
            <person name="Nolan M."/>
            <person name="Ohm R."/>
            <person name="Pangilinan J."/>
            <person name="Pereira M."/>
            <person name="Perotto S."/>
            <person name="Peter M."/>
            <person name="Riley R."/>
            <person name="Sitrit Y."/>
            <person name="Stielow B."/>
            <person name="Szollosi G."/>
            <person name="Zifcakova L."/>
            <person name="Stursova M."/>
            <person name="Spatafora J.W."/>
            <person name="Tedersoo L."/>
            <person name="Vaario L.-M."/>
            <person name="Yamada A."/>
            <person name="Yan M."/>
            <person name="Wang P."/>
            <person name="Xu J."/>
            <person name="Bruns T."/>
            <person name="Baldrian P."/>
            <person name="Vilgalys R."/>
            <person name="Henrissat B."/>
            <person name="Grigoriev I.V."/>
            <person name="Hibbett D."/>
            <person name="Nagy L.G."/>
            <person name="Martin F.M."/>
        </authorList>
    </citation>
    <scope>NUCLEOTIDE SEQUENCE</scope>
    <source>
        <strain evidence="1">P2</strain>
    </source>
</reference>
<dbReference type="EMBL" id="MU118035">
    <property type="protein sequence ID" value="KAF9647385.1"/>
    <property type="molecule type" value="Genomic_DNA"/>
</dbReference>
<reference evidence="1" key="2">
    <citation type="journal article" date="2020" name="Nat. Commun.">
        <title>Large-scale genome sequencing of mycorrhizal fungi provides insights into the early evolution of symbiotic traits.</title>
        <authorList>
            <person name="Miyauchi S."/>
            <person name="Kiss E."/>
            <person name="Kuo A."/>
            <person name="Drula E."/>
            <person name="Kohler A."/>
            <person name="Sanchez-Garcia M."/>
            <person name="Morin E."/>
            <person name="Andreopoulos B."/>
            <person name="Barry K.W."/>
            <person name="Bonito G."/>
            <person name="Buee M."/>
            <person name="Carver A."/>
            <person name="Chen C."/>
            <person name="Cichocki N."/>
            <person name="Clum A."/>
            <person name="Culley D."/>
            <person name="Crous P.W."/>
            <person name="Fauchery L."/>
            <person name="Girlanda M."/>
            <person name="Hayes R.D."/>
            <person name="Keri Z."/>
            <person name="LaButti K."/>
            <person name="Lipzen A."/>
            <person name="Lombard V."/>
            <person name="Magnuson J."/>
            <person name="Maillard F."/>
            <person name="Murat C."/>
            <person name="Nolan M."/>
            <person name="Ohm R.A."/>
            <person name="Pangilinan J."/>
            <person name="Pereira M.F."/>
            <person name="Perotto S."/>
            <person name="Peter M."/>
            <person name="Pfister S."/>
            <person name="Riley R."/>
            <person name="Sitrit Y."/>
            <person name="Stielow J.B."/>
            <person name="Szollosi G."/>
            <person name="Zifcakova L."/>
            <person name="Stursova M."/>
            <person name="Spatafora J.W."/>
            <person name="Tedersoo L."/>
            <person name="Vaario L.M."/>
            <person name="Yamada A."/>
            <person name="Yan M."/>
            <person name="Wang P."/>
            <person name="Xu J."/>
            <person name="Bruns T."/>
            <person name="Baldrian P."/>
            <person name="Vilgalys R."/>
            <person name="Dunand C."/>
            <person name="Henrissat B."/>
            <person name="Grigoriev I.V."/>
            <person name="Hibbett D."/>
            <person name="Nagy L.G."/>
            <person name="Martin F.M."/>
        </authorList>
    </citation>
    <scope>NUCLEOTIDE SEQUENCE</scope>
    <source>
        <strain evidence="1">P2</strain>
    </source>
</reference>
<keyword evidence="2" id="KW-1185">Reference proteome</keyword>
<organism evidence="1 2">
    <name type="scientific">Thelephora ganbajun</name>
    <name type="common">Ganba fungus</name>
    <dbReference type="NCBI Taxonomy" id="370292"/>
    <lineage>
        <taxon>Eukaryota</taxon>
        <taxon>Fungi</taxon>
        <taxon>Dikarya</taxon>
        <taxon>Basidiomycota</taxon>
        <taxon>Agaricomycotina</taxon>
        <taxon>Agaricomycetes</taxon>
        <taxon>Thelephorales</taxon>
        <taxon>Thelephoraceae</taxon>
        <taxon>Thelephora</taxon>
    </lineage>
</organism>